<dbReference type="Pfam" id="PF18643">
    <property type="entry name" value="RE_BsaWI"/>
    <property type="match status" value="1"/>
</dbReference>
<keyword evidence="5" id="KW-1185">Reference proteome</keyword>
<accession>A0A4R3JMX0</accession>
<reference evidence="3 4" key="2">
    <citation type="submission" date="2019-03" db="EMBL/GenBank/DDBJ databases">
        <title>Genomic Encyclopedia of Type Strains, Phase IV (KMG-IV): sequencing the most valuable type-strain genomes for metagenomic binning, comparative biology and taxonomic classification.</title>
        <authorList>
            <person name="Goeker M."/>
        </authorList>
    </citation>
    <scope>NUCLEOTIDE SEQUENCE [LARGE SCALE GENOMIC DNA]</scope>
    <source>
        <strain evidence="3 4">DSM 103426</strain>
    </source>
</reference>
<dbReference type="EMBL" id="SLZV01000015">
    <property type="protein sequence ID" value="TCS67757.1"/>
    <property type="molecule type" value="Genomic_DNA"/>
</dbReference>
<organism evidence="3 4">
    <name type="scientific">Faecalimonas umbilicata</name>
    <dbReference type="NCBI Taxonomy" id="1912855"/>
    <lineage>
        <taxon>Bacteria</taxon>
        <taxon>Bacillati</taxon>
        <taxon>Bacillota</taxon>
        <taxon>Clostridia</taxon>
        <taxon>Lachnospirales</taxon>
        <taxon>Lachnospiraceae</taxon>
        <taxon>Faecalimonas</taxon>
    </lineage>
</organism>
<dbReference type="Proteomes" id="UP000702954">
    <property type="component" value="Unassembled WGS sequence"/>
</dbReference>
<feature type="domain" description="BsaWI restriction endonuclease type 2" evidence="1">
    <location>
        <begin position="166"/>
        <end position="236"/>
    </location>
</feature>
<reference evidence="2 5" key="1">
    <citation type="journal article" date="2018" name="Int. J. Syst. Evol. Microbiol.">
        <title>Draft Genome Sequence of Faecalimonas umbilicata JCM 30896T, an Acetate-Producing Bacterium Isolated from Human Feces.</title>
        <authorList>
            <person name="Sakamoto M."/>
            <person name="Ikeyama N."/>
            <person name="Yuki M."/>
            <person name="Ohkuma M."/>
        </authorList>
    </citation>
    <scope>NUCLEOTIDE SEQUENCE [LARGE SCALE GENOMIC DNA]</scope>
    <source>
        <strain evidence="2 5">EGH7</strain>
    </source>
</reference>
<protein>
    <recommendedName>
        <fullName evidence="1">BsaWI restriction endonuclease type 2 domain-containing protein</fullName>
    </recommendedName>
</protein>
<proteinExistence type="predicted"/>
<dbReference type="EMBL" id="BHEO01000005">
    <property type="protein sequence ID" value="GBU04783.1"/>
    <property type="molecule type" value="Genomic_DNA"/>
</dbReference>
<sequence>MGKELDYRVFIEDTYNKAWKSEYTIEIQRKRTDSDNALKAARLYAQRKAIDKTFVDALLTYYPDVSEKEIWGALAMAHKLNVANLDEFGIDSNKQQAVFEACLSAHQSWIKSSGHSFERYISNIDDDKLKKNEIRFILQSELTDMVKKKKLANTDEDIHGLNAWGKDFDLYAIQTIHGDTHVFGCIQSKTSIRDRVGRDVTFSRNAMDGLFWSVGVTLDGDFLNMDEFIHMVNGGGSYPANGWHGMYAMSGVEKSNDRIYKVDDKLDIFVDHAILAAKQFISDRRLLNNEWKASNK</sequence>
<evidence type="ECO:0000313" key="4">
    <source>
        <dbReference type="Proteomes" id="UP000294613"/>
    </source>
</evidence>
<evidence type="ECO:0000313" key="2">
    <source>
        <dbReference type="EMBL" id="GBU04783.1"/>
    </source>
</evidence>
<evidence type="ECO:0000313" key="5">
    <source>
        <dbReference type="Proteomes" id="UP000702954"/>
    </source>
</evidence>
<name>A0A4R3JMX0_9FIRM</name>
<dbReference type="RefSeq" id="WP_116441545.1">
    <property type="nucleotide sequence ID" value="NZ_BHEO01000005.1"/>
</dbReference>
<dbReference type="Proteomes" id="UP000294613">
    <property type="component" value="Unassembled WGS sequence"/>
</dbReference>
<comment type="caution">
    <text evidence="3">The sequence shown here is derived from an EMBL/GenBank/DDBJ whole genome shotgun (WGS) entry which is preliminary data.</text>
</comment>
<dbReference type="AlphaFoldDB" id="A0A4R3JMX0"/>
<dbReference type="InterPro" id="IPR041551">
    <property type="entry name" value="RE_BsaWI"/>
</dbReference>
<gene>
    <name evidence="3" type="ORF">EDD74_11581</name>
    <name evidence="2" type="ORF">FAEUMB_13240</name>
</gene>
<evidence type="ECO:0000259" key="1">
    <source>
        <dbReference type="Pfam" id="PF18643"/>
    </source>
</evidence>
<evidence type="ECO:0000313" key="3">
    <source>
        <dbReference type="EMBL" id="TCS67757.1"/>
    </source>
</evidence>